<gene>
    <name evidence="2" type="ORF">ACFOOL_06855</name>
</gene>
<dbReference type="Proteomes" id="UP001595613">
    <property type="component" value="Unassembled WGS sequence"/>
</dbReference>
<evidence type="ECO:0000313" key="2">
    <source>
        <dbReference type="EMBL" id="MFC3704470.1"/>
    </source>
</evidence>
<feature type="chain" id="PRO_5046241334" evidence="1">
    <location>
        <begin position="22"/>
        <end position="119"/>
    </location>
</feature>
<accession>A0ABV7X313</accession>
<sequence length="119" mass="12736">MRIWIVLISLALAAPSAALEAQSRVVEGCLAALAFGSAQEAVQPTVIQDFSALSPPRTRISFTIDGVDAPRPFLGSCEFTNAESPLGLIEMCVEDNCFSKGDATPRFDEINMLLEKAGF</sequence>
<keyword evidence="1" id="KW-0732">Signal</keyword>
<protein>
    <submittedName>
        <fullName evidence="2">Uncharacterized protein</fullName>
    </submittedName>
</protein>
<dbReference type="RefSeq" id="WP_380096101.1">
    <property type="nucleotide sequence ID" value="NZ_JBHRYD010000004.1"/>
</dbReference>
<evidence type="ECO:0000256" key="1">
    <source>
        <dbReference type="SAM" id="SignalP"/>
    </source>
</evidence>
<reference evidence="3" key="1">
    <citation type="journal article" date="2019" name="Int. J. Syst. Evol. Microbiol.">
        <title>The Global Catalogue of Microorganisms (GCM) 10K type strain sequencing project: providing services to taxonomists for standard genome sequencing and annotation.</title>
        <authorList>
            <consortium name="The Broad Institute Genomics Platform"/>
            <consortium name="The Broad Institute Genome Sequencing Center for Infectious Disease"/>
            <person name="Wu L."/>
            <person name="Ma J."/>
        </authorList>
    </citation>
    <scope>NUCLEOTIDE SEQUENCE [LARGE SCALE GENOMIC DNA]</scope>
    <source>
        <strain evidence="3">KCTC 42281</strain>
    </source>
</reference>
<feature type="signal peptide" evidence="1">
    <location>
        <begin position="1"/>
        <end position="21"/>
    </location>
</feature>
<name>A0ABV7X313_9HYPH</name>
<comment type="caution">
    <text evidence="2">The sequence shown here is derived from an EMBL/GenBank/DDBJ whole genome shotgun (WGS) entry which is preliminary data.</text>
</comment>
<keyword evidence="3" id="KW-1185">Reference proteome</keyword>
<dbReference type="EMBL" id="JBHRYD010000004">
    <property type="protein sequence ID" value="MFC3704470.1"/>
    <property type="molecule type" value="Genomic_DNA"/>
</dbReference>
<evidence type="ECO:0000313" key="3">
    <source>
        <dbReference type="Proteomes" id="UP001595613"/>
    </source>
</evidence>
<organism evidence="2 3">
    <name type="scientific">Devosia honganensis</name>
    <dbReference type="NCBI Taxonomy" id="1610527"/>
    <lineage>
        <taxon>Bacteria</taxon>
        <taxon>Pseudomonadati</taxon>
        <taxon>Pseudomonadota</taxon>
        <taxon>Alphaproteobacteria</taxon>
        <taxon>Hyphomicrobiales</taxon>
        <taxon>Devosiaceae</taxon>
        <taxon>Devosia</taxon>
    </lineage>
</organism>
<proteinExistence type="predicted"/>